<comment type="caution">
    <text evidence="6">Lacks conserved residue(s) required for the propagation of feature annotation.</text>
</comment>
<feature type="binding site" evidence="6">
    <location>
        <position position="111"/>
    </location>
    <ligand>
        <name>S-adenosyl-L-methionine</name>
        <dbReference type="ChEBI" id="CHEBI:59789"/>
    </ligand>
</feature>
<dbReference type="GO" id="GO:0070475">
    <property type="term" value="P:rRNA base methylation"/>
    <property type="evidence" value="ECO:0007669"/>
    <property type="project" value="UniProtKB-UniRule"/>
</dbReference>
<dbReference type="Pfam" id="PF01795">
    <property type="entry name" value="Methyltransf_5"/>
    <property type="match status" value="1"/>
</dbReference>
<dbReference type="InterPro" id="IPR002903">
    <property type="entry name" value="RsmH"/>
</dbReference>
<evidence type="ECO:0000256" key="5">
    <source>
        <dbReference type="ARBA" id="ARBA00022691"/>
    </source>
</evidence>
<feature type="binding site" evidence="6">
    <location>
        <position position="83"/>
    </location>
    <ligand>
        <name>S-adenosyl-L-methionine</name>
        <dbReference type="ChEBI" id="CHEBI:59789"/>
    </ligand>
</feature>
<evidence type="ECO:0000256" key="2">
    <source>
        <dbReference type="ARBA" id="ARBA00022552"/>
    </source>
</evidence>
<dbReference type="PANTHER" id="PTHR11265:SF0">
    <property type="entry name" value="12S RRNA N4-METHYLCYTIDINE METHYLTRANSFERASE"/>
    <property type="match status" value="1"/>
</dbReference>
<keyword evidence="4 6" id="KW-0808">Transferase</keyword>
<comment type="caution">
    <text evidence="7">The sequence shown here is derived from an EMBL/GenBank/DDBJ whole genome shotgun (WGS) entry which is preliminary data.</text>
</comment>
<keyword evidence="3 6" id="KW-0489">Methyltransferase</keyword>
<dbReference type="Proteomes" id="UP000320813">
    <property type="component" value="Unassembled WGS sequence"/>
</dbReference>
<dbReference type="PIRSF" id="PIRSF004486">
    <property type="entry name" value="MraW"/>
    <property type="match status" value="1"/>
</dbReference>
<feature type="binding site" evidence="6">
    <location>
        <position position="54"/>
    </location>
    <ligand>
        <name>S-adenosyl-L-methionine</name>
        <dbReference type="ChEBI" id="CHEBI:59789"/>
    </ligand>
</feature>
<comment type="function">
    <text evidence="6">Specifically methylates the N4 position of cytidine in position 1402 (C1402) of 16S rRNA.</text>
</comment>
<dbReference type="AlphaFoldDB" id="A0A519BCF4"/>
<name>A0A519BCF4_9DELT</name>
<keyword evidence="5 6" id="KW-0949">S-adenosyl-L-methionine</keyword>
<dbReference type="PANTHER" id="PTHR11265">
    <property type="entry name" value="S-ADENOSYL-METHYLTRANSFERASE MRAW"/>
    <property type="match status" value="1"/>
</dbReference>
<comment type="subcellular location">
    <subcellularLocation>
        <location evidence="6">Cytoplasm</location>
    </subcellularLocation>
</comment>
<sequence length="295" mass="33301">MEGLKHIPVMLNEAVGILNVMPGRVYVDGTIGGGGFSKEILRRSSPDGFLIGIDRDADAVKNVQIELEKEFDRKRFKLFYSNFSKIDKIVKESGFKNVDGIILDLGISSIQLEGDRGFSFKEEGGLDMRMDKGDGLTAYDVVNRYPEKILADIIWRFGDERHSRKIARKIVESRKNKRIETPVELSKVIKKAIFKGSGKLRIDPATKTFMALRIFVNKEYDSLIEFLGKLKDVLNIGGVIAILSFHSGEDRIVKNFFKNNPDFKSLSKKPILPEGEEVGFNPRSRSAKLRAFCHV</sequence>
<organism evidence="7 8">
    <name type="scientific">Candidatus Acidulodesulfobacterium ferriphilum</name>
    <dbReference type="NCBI Taxonomy" id="2597223"/>
    <lineage>
        <taxon>Bacteria</taxon>
        <taxon>Deltaproteobacteria</taxon>
        <taxon>Candidatus Acidulodesulfobacterales</taxon>
        <taxon>Candidatus Acidulodesulfobacterium</taxon>
    </lineage>
</organism>
<dbReference type="EC" id="2.1.1.199" evidence="6"/>
<comment type="catalytic activity">
    <reaction evidence="6">
        <text>cytidine(1402) in 16S rRNA + S-adenosyl-L-methionine = N(4)-methylcytidine(1402) in 16S rRNA + S-adenosyl-L-homocysteine + H(+)</text>
        <dbReference type="Rhea" id="RHEA:42928"/>
        <dbReference type="Rhea" id="RHEA-COMP:10286"/>
        <dbReference type="Rhea" id="RHEA-COMP:10287"/>
        <dbReference type="ChEBI" id="CHEBI:15378"/>
        <dbReference type="ChEBI" id="CHEBI:57856"/>
        <dbReference type="ChEBI" id="CHEBI:59789"/>
        <dbReference type="ChEBI" id="CHEBI:74506"/>
        <dbReference type="ChEBI" id="CHEBI:82748"/>
        <dbReference type="EC" id="2.1.1.199"/>
    </reaction>
</comment>
<evidence type="ECO:0000313" key="8">
    <source>
        <dbReference type="Proteomes" id="UP000320813"/>
    </source>
</evidence>
<dbReference type="EMBL" id="SGBD01000001">
    <property type="protein sequence ID" value="RZD14962.1"/>
    <property type="molecule type" value="Genomic_DNA"/>
</dbReference>
<evidence type="ECO:0000256" key="6">
    <source>
        <dbReference type="HAMAP-Rule" id="MF_01007"/>
    </source>
</evidence>
<dbReference type="GO" id="GO:0005737">
    <property type="term" value="C:cytoplasm"/>
    <property type="evidence" value="ECO:0007669"/>
    <property type="project" value="UniProtKB-SubCell"/>
</dbReference>
<keyword evidence="2 6" id="KW-0698">rRNA processing</keyword>
<dbReference type="HAMAP" id="MF_01007">
    <property type="entry name" value="16SrRNA_methyltr_H"/>
    <property type="match status" value="1"/>
</dbReference>
<protein>
    <recommendedName>
        <fullName evidence="6">Ribosomal RNA small subunit methyltransferase H</fullName>
        <ecNumber evidence="6">2.1.1.199</ecNumber>
    </recommendedName>
    <alternativeName>
        <fullName evidence="6">16S rRNA m(4)C1402 methyltransferase</fullName>
    </alternativeName>
    <alternativeName>
        <fullName evidence="6">rRNA (cytosine-N(4)-)-methyltransferase RsmH</fullName>
    </alternativeName>
</protein>
<dbReference type="SUPFAM" id="SSF53335">
    <property type="entry name" value="S-adenosyl-L-methionine-dependent methyltransferases"/>
    <property type="match status" value="1"/>
</dbReference>
<evidence type="ECO:0000256" key="3">
    <source>
        <dbReference type="ARBA" id="ARBA00022603"/>
    </source>
</evidence>
<dbReference type="NCBIfam" id="TIGR00006">
    <property type="entry name" value="16S rRNA (cytosine(1402)-N(4))-methyltransferase RsmH"/>
    <property type="match status" value="1"/>
</dbReference>
<dbReference type="GO" id="GO:0071424">
    <property type="term" value="F:rRNA (cytosine-N4-)-methyltransferase activity"/>
    <property type="evidence" value="ECO:0007669"/>
    <property type="project" value="UniProtKB-UniRule"/>
</dbReference>
<dbReference type="Gene3D" id="1.10.150.170">
    <property type="entry name" value="Putative methyltransferase TM0872, insert domain"/>
    <property type="match status" value="1"/>
</dbReference>
<accession>A0A519BCF4</accession>
<dbReference type="Gene3D" id="3.40.50.150">
    <property type="entry name" value="Vaccinia Virus protein VP39"/>
    <property type="match status" value="1"/>
</dbReference>
<proteinExistence type="inferred from homology"/>
<dbReference type="SUPFAM" id="SSF81799">
    <property type="entry name" value="Putative methyltransferase TM0872, insert domain"/>
    <property type="match status" value="1"/>
</dbReference>
<dbReference type="InterPro" id="IPR029063">
    <property type="entry name" value="SAM-dependent_MTases_sf"/>
</dbReference>
<gene>
    <name evidence="6 7" type="primary">rsmH</name>
    <name evidence="7" type="ORF">EVJ47_01390</name>
</gene>
<feature type="binding site" evidence="6">
    <location>
        <position position="104"/>
    </location>
    <ligand>
        <name>S-adenosyl-L-methionine</name>
        <dbReference type="ChEBI" id="CHEBI:59789"/>
    </ligand>
</feature>
<comment type="similarity">
    <text evidence="1 6">Belongs to the methyltransferase superfamily. RsmH family.</text>
</comment>
<keyword evidence="6" id="KW-0963">Cytoplasm</keyword>
<dbReference type="InterPro" id="IPR023397">
    <property type="entry name" value="SAM-dep_MeTrfase_MraW_recog"/>
</dbReference>
<evidence type="ECO:0000313" key="7">
    <source>
        <dbReference type="EMBL" id="RZD14962.1"/>
    </source>
</evidence>
<evidence type="ECO:0000256" key="1">
    <source>
        <dbReference type="ARBA" id="ARBA00010396"/>
    </source>
</evidence>
<evidence type="ECO:0000256" key="4">
    <source>
        <dbReference type="ARBA" id="ARBA00022679"/>
    </source>
</evidence>
<reference evidence="7 8" key="1">
    <citation type="submission" date="2019-01" db="EMBL/GenBank/DDBJ databases">
        <title>Insights into ecological role of a new deltaproteobacterial order Candidatus Sinidesulfobacterales (Sva0485) by metagenomics and metatranscriptomics.</title>
        <authorList>
            <person name="Tan S."/>
            <person name="Liu J."/>
            <person name="Fang Y."/>
            <person name="Hedlund B.P."/>
            <person name="Lian Z.H."/>
            <person name="Huang L.Y."/>
            <person name="Li J.T."/>
            <person name="Huang L.N."/>
            <person name="Li W.J."/>
            <person name="Jiang H.C."/>
            <person name="Dong H.L."/>
            <person name="Shu W.S."/>
        </authorList>
    </citation>
    <scope>NUCLEOTIDE SEQUENCE [LARGE SCALE GENOMIC DNA]</scope>
    <source>
        <strain evidence="7">AP3</strain>
    </source>
</reference>